<evidence type="ECO:0000259" key="12">
    <source>
        <dbReference type="PROSITE" id="PS50893"/>
    </source>
</evidence>
<evidence type="ECO:0000256" key="1">
    <source>
        <dbReference type="ARBA" id="ARBA00004651"/>
    </source>
</evidence>
<dbReference type="Gene3D" id="3.40.50.300">
    <property type="entry name" value="P-loop containing nucleotide triphosphate hydrolases"/>
    <property type="match status" value="2"/>
</dbReference>
<feature type="transmembrane region" description="Helical" evidence="11">
    <location>
        <begin position="108"/>
        <end position="127"/>
    </location>
</feature>
<dbReference type="FunFam" id="3.40.50.300:FF:000838">
    <property type="entry name" value="ABC multidrug transporter (Eurofung)"/>
    <property type="match status" value="1"/>
</dbReference>
<feature type="transmembrane region" description="Helical" evidence="11">
    <location>
        <begin position="165"/>
        <end position="184"/>
    </location>
</feature>
<feature type="domain" description="ABC transmembrane type-1" evidence="13">
    <location>
        <begin position="285"/>
        <end position="561"/>
    </location>
</feature>
<dbReference type="PANTHER" id="PTHR24223">
    <property type="entry name" value="ATP-BINDING CASSETTE SUB-FAMILY C"/>
    <property type="match status" value="1"/>
</dbReference>
<feature type="transmembrane region" description="Helical" evidence="11">
    <location>
        <begin position="413"/>
        <end position="437"/>
    </location>
</feature>
<feature type="domain" description="ABC transmembrane type-1" evidence="13">
    <location>
        <begin position="910"/>
        <end position="1187"/>
    </location>
</feature>
<feature type="transmembrane region" description="Helical" evidence="11">
    <location>
        <begin position="1042"/>
        <end position="1060"/>
    </location>
</feature>
<keyword evidence="8 11" id="KW-0472">Membrane</keyword>
<feature type="transmembrane region" description="Helical" evidence="11">
    <location>
        <begin position="1129"/>
        <end position="1150"/>
    </location>
</feature>
<dbReference type="Pfam" id="PF00005">
    <property type="entry name" value="ABC_tran"/>
    <property type="match status" value="2"/>
</dbReference>
<dbReference type="InterPro" id="IPR017871">
    <property type="entry name" value="ABC_transporter-like_CS"/>
</dbReference>
<dbReference type="InterPro" id="IPR050173">
    <property type="entry name" value="ABC_transporter_C-like"/>
</dbReference>
<dbReference type="Pfam" id="PF00664">
    <property type="entry name" value="ABC_membrane"/>
    <property type="match status" value="1"/>
</dbReference>
<evidence type="ECO:0000256" key="8">
    <source>
        <dbReference type="ARBA" id="ARBA00023136"/>
    </source>
</evidence>
<dbReference type="OrthoDB" id="6500128at2759"/>
<sequence>MDGFLKSLGACPSAADSAFGPTMEAPCRDGFDFTFAFEQYFFAIAPCALVIVSAPPRLYHLSRRQPEIYGNELKYIKLLAIGVLACLQLAIVVLWGMHPDLQAQKPSLAASILAFVTALSMGPVSYLEHSRSMRPSTLLSVYLFLTLVFDGAMLRTMWLMPVFAISIRNIYTAAFAVKVVILFLEAKEKQRYSVLGSKGLSPEEFSGIYSRGLFWWLNKIIWAGAKQVLKPIDLYPITKDMASETLSLSFKKKWNSKLQAGNAKLVTILFTTLKWHALLPILPRLAQVAFTLCQPLLLRRLLNYLSNRGQNENPNIGYGLIGAYGVVYTGMAITNALYWHLHYRFLAMLRGSLITAIFEKATKLSLGESDSAQSVTLMSTDVERTIRGLLEMHDMWANVIQVAVATWLIETELGVACVAPIAIALFSLGVTMGLAGFTTKFQMAWVSMIQKRIGFTSSVLASMKSIKILGLSKKVAAQLAESRTREVDAAAKFRILGVFTSSLGSVPLLISPVATFAIFITMAVKSNTTLDPTKLFTSLSLLILLSEPMFSLFLGVMDLMSAVGCFDRIEKFLLVTSRDEKRVFTEIMPSTSDDNSSTLKEKVGVFQKEAPAANNAALTIQNGAFGWSKDAEPVVRNVDMTVLKGQLVAIVGPVGCGKSTLLKAILGETPRHEGEVQLSKSGIAWCEQEAWLINASLQRNIIGFSEFDVGLYSEVIHCCDLVQDLATLPNGDQTKIGSKGMSLSGGQKQRVAVARALYSCKDIAIFDDIFSQLDMTTQNKMFSRILGSQGILRRRNTTVILATHTTRFLRYMDHIIVLNDQGTIAEQGLFSNLAVAVGHISSGSDIVDEDSISLDNGVSTLEQEVSSYHHENEKSDQNDVTLDKTRQTGDFTVYRYYFSCLSWKIGITFLIFQVCYAFLTTFPTVWLKWWTDANTGTPNEKNALYIGVYATFQVAALISSGLVTWWSFHVMAAETGLKLHQIIVKTVITAPLTFFSTTDTGTTLTRFSQDVQLLDMSLPLALQVVVSNALICMAQIGLIASASAWLILSFPALFIIFYFVQKYYLRTSRQMRLLDIEEKAPLYTHFTETLEGLATIRAFSWTRSTITHSNILVDRSQKPFYLMYTIQRWLSLVLDLIITALAVMVVGVSVGLRDTISPGFTGVSLTQIISFSSYLKLMVMFWTQMETSIGAVARIRSFASDTPSEENPDEVEPSPEWPSKGEVKITNASARYREAEVATALTNITLTIKPGEKIGICGRTGSGKSSLILTLFRMLDLCDGQITIDGRDISTLTRESVRKQLVVMTDTPFIMPGTVRQNADPYGVSTDEEITVALKKAQIFDVIEVKGGLDIDMEACKLSLGQRQLFNIAGAILRRGGRVLVMDEATSSIDHETDKIVQKAIREEFRHHTIIYVAHRLDTILDFDRVAVMEKGEIVEFEGPRELLQRASMFRGLYDSFRLKQRVGEVDKLVEGHEGDEITKQV</sequence>
<feature type="compositionally biased region" description="Acidic residues" evidence="10">
    <location>
        <begin position="1203"/>
        <end position="1213"/>
    </location>
</feature>
<reference evidence="14" key="1">
    <citation type="journal article" date="2020" name="Stud. Mycol.">
        <title>101 Dothideomycetes genomes: a test case for predicting lifestyles and emergence of pathogens.</title>
        <authorList>
            <person name="Haridas S."/>
            <person name="Albert R."/>
            <person name="Binder M."/>
            <person name="Bloem J."/>
            <person name="Labutti K."/>
            <person name="Salamov A."/>
            <person name="Andreopoulos B."/>
            <person name="Baker S."/>
            <person name="Barry K."/>
            <person name="Bills G."/>
            <person name="Bluhm B."/>
            <person name="Cannon C."/>
            <person name="Castanera R."/>
            <person name="Culley D."/>
            <person name="Daum C."/>
            <person name="Ezra D."/>
            <person name="Gonzalez J."/>
            <person name="Henrissat B."/>
            <person name="Kuo A."/>
            <person name="Liang C."/>
            <person name="Lipzen A."/>
            <person name="Lutzoni F."/>
            <person name="Magnuson J."/>
            <person name="Mondo S."/>
            <person name="Nolan M."/>
            <person name="Ohm R."/>
            <person name="Pangilinan J."/>
            <person name="Park H.-J."/>
            <person name="Ramirez L."/>
            <person name="Alfaro M."/>
            <person name="Sun H."/>
            <person name="Tritt A."/>
            <person name="Yoshinaga Y."/>
            <person name="Zwiers L.-H."/>
            <person name="Turgeon B."/>
            <person name="Goodwin S."/>
            <person name="Spatafora J."/>
            <person name="Crous P."/>
            <person name="Grigoriev I."/>
        </authorList>
    </citation>
    <scope>NUCLEOTIDE SEQUENCE</scope>
    <source>
        <strain evidence="14">CBS 109.77</strain>
    </source>
</reference>
<keyword evidence="2" id="KW-0813">Transport</keyword>
<dbReference type="InterPro" id="IPR011527">
    <property type="entry name" value="ABC1_TM_dom"/>
</dbReference>
<feature type="transmembrane region" description="Helical" evidence="11">
    <location>
        <begin position="905"/>
        <end position="926"/>
    </location>
</feature>
<proteinExistence type="predicted"/>
<keyword evidence="15" id="KW-1185">Reference proteome</keyword>
<dbReference type="CDD" id="cd03250">
    <property type="entry name" value="ABCC_MRP_domain1"/>
    <property type="match status" value="1"/>
</dbReference>
<keyword evidence="3" id="KW-1003">Cell membrane</keyword>
<dbReference type="InterPro" id="IPR003439">
    <property type="entry name" value="ABC_transporter-like_ATP-bd"/>
</dbReference>
<protein>
    <submittedName>
        <fullName evidence="14">P-loop containing nucleoside triphosphate hydrolase protein</fullName>
    </submittedName>
</protein>
<dbReference type="FunFam" id="1.20.1560.10:FF:000055">
    <property type="entry name" value="ABC multidrug transporter (Eurofung)"/>
    <property type="match status" value="1"/>
</dbReference>
<keyword evidence="6" id="KW-0067">ATP-binding</keyword>
<dbReference type="InterPro" id="IPR027417">
    <property type="entry name" value="P-loop_NTPase"/>
</dbReference>
<dbReference type="SUPFAM" id="SSF52540">
    <property type="entry name" value="P-loop containing nucleoside triphosphate hydrolases"/>
    <property type="match status" value="2"/>
</dbReference>
<dbReference type="PROSITE" id="PS50893">
    <property type="entry name" value="ABC_TRANSPORTER_2"/>
    <property type="match status" value="2"/>
</dbReference>
<feature type="transmembrane region" description="Helical" evidence="11">
    <location>
        <begin position="139"/>
        <end position="159"/>
    </location>
</feature>
<feature type="domain" description="ABC transporter" evidence="12">
    <location>
        <begin position="618"/>
        <end position="846"/>
    </location>
</feature>
<evidence type="ECO:0000313" key="14">
    <source>
        <dbReference type="EMBL" id="KAF2800992.1"/>
    </source>
</evidence>
<evidence type="ECO:0000256" key="6">
    <source>
        <dbReference type="ARBA" id="ARBA00022840"/>
    </source>
</evidence>
<dbReference type="InterPro" id="IPR003593">
    <property type="entry name" value="AAA+_ATPase"/>
</dbReference>
<feature type="domain" description="ABC transporter" evidence="12">
    <location>
        <begin position="1223"/>
        <end position="1456"/>
    </location>
</feature>
<dbReference type="Proteomes" id="UP000799757">
    <property type="component" value="Unassembled WGS sequence"/>
</dbReference>
<feature type="transmembrane region" description="Helical" evidence="11">
    <location>
        <begin position="495"/>
        <end position="523"/>
    </location>
</feature>
<evidence type="ECO:0000259" key="13">
    <source>
        <dbReference type="PROSITE" id="PS50929"/>
    </source>
</evidence>
<evidence type="ECO:0000256" key="5">
    <source>
        <dbReference type="ARBA" id="ARBA00022741"/>
    </source>
</evidence>
<dbReference type="SUPFAM" id="SSF90123">
    <property type="entry name" value="ABC transporter transmembrane region"/>
    <property type="match status" value="2"/>
</dbReference>
<name>A0A6A6XWU6_9PLEO</name>
<accession>A0A6A6XWU6</accession>
<evidence type="ECO:0000256" key="2">
    <source>
        <dbReference type="ARBA" id="ARBA00022448"/>
    </source>
</evidence>
<keyword evidence="7 11" id="KW-1133">Transmembrane helix</keyword>
<evidence type="ECO:0000256" key="3">
    <source>
        <dbReference type="ARBA" id="ARBA00022475"/>
    </source>
</evidence>
<keyword evidence="4 11" id="KW-0812">Transmembrane</keyword>
<dbReference type="CDD" id="cd03244">
    <property type="entry name" value="ABCC_MRP_domain2"/>
    <property type="match status" value="1"/>
</dbReference>
<dbReference type="FunFam" id="3.40.50.300:FF:000997">
    <property type="entry name" value="Multidrug resistance-associated protein 1"/>
    <property type="match status" value="1"/>
</dbReference>
<dbReference type="GO" id="GO:0005886">
    <property type="term" value="C:plasma membrane"/>
    <property type="evidence" value="ECO:0007669"/>
    <property type="project" value="UniProtKB-SubCell"/>
</dbReference>
<gene>
    <name evidence="14" type="ORF">K505DRAFT_262858</name>
</gene>
<dbReference type="Gene3D" id="1.20.1560.10">
    <property type="entry name" value="ABC transporter type 1, transmembrane domain"/>
    <property type="match status" value="2"/>
</dbReference>
<evidence type="ECO:0000313" key="15">
    <source>
        <dbReference type="Proteomes" id="UP000799757"/>
    </source>
</evidence>
<dbReference type="GO" id="GO:0016887">
    <property type="term" value="F:ATP hydrolysis activity"/>
    <property type="evidence" value="ECO:0007669"/>
    <property type="project" value="InterPro"/>
</dbReference>
<evidence type="ECO:0000256" key="4">
    <source>
        <dbReference type="ARBA" id="ARBA00022692"/>
    </source>
</evidence>
<keyword evidence="5" id="KW-0547">Nucleotide-binding</keyword>
<dbReference type="SMART" id="SM00382">
    <property type="entry name" value="AAA"/>
    <property type="match status" value="2"/>
</dbReference>
<organism evidence="14 15">
    <name type="scientific">Melanomma pulvis-pyrius CBS 109.77</name>
    <dbReference type="NCBI Taxonomy" id="1314802"/>
    <lineage>
        <taxon>Eukaryota</taxon>
        <taxon>Fungi</taxon>
        <taxon>Dikarya</taxon>
        <taxon>Ascomycota</taxon>
        <taxon>Pezizomycotina</taxon>
        <taxon>Dothideomycetes</taxon>
        <taxon>Pleosporomycetidae</taxon>
        <taxon>Pleosporales</taxon>
        <taxon>Melanommataceae</taxon>
        <taxon>Melanomma</taxon>
    </lineage>
</organism>
<feature type="transmembrane region" description="Helical" evidence="11">
    <location>
        <begin position="75"/>
        <end position="96"/>
    </location>
</feature>
<feature type="transmembrane region" description="Helical" evidence="11">
    <location>
        <begin position="33"/>
        <end position="54"/>
    </location>
</feature>
<keyword evidence="9" id="KW-0325">Glycoprotein</keyword>
<evidence type="ECO:0000256" key="9">
    <source>
        <dbReference type="ARBA" id="ARBA00023180"/>
    </source>
</evidence>
<feature type="region of interest" description="Disordered" evidence="10">
    <location>
        <begin position="1200"/>
        <end position="1219"/>
    </location>
</feature>
<dbReference type="InterPro" id="IPR056227">
    <property type="entry name" value="TMD0_ABC"/>
</dbReference>
<dbReference type="PROSITE" id="PS00211">
    <property type="entry name" value="ABC_TRANSPORTER_1"/>
    <property type="match status" value="2"/>
</dbReference>
<feature type="transmembrane region" description="Helical" evidence="11">
    <location>
        <begin position="946"/>
        <end position="968"/>
    </location>
</feature>
<evidence type="ECO:0000256" key="11">
    <source>
        <dbReference type="SAM" id="Phobius"/>
    </source>
</evidence>
<dbReference type="EMBL" id="MU001740">
    <property type="protein sequence ID" value="KAF2800992.1"/>
    <property type="molecule type" value="Genomic_DNA"/>
</dbReference>
<dbReference type="GO" id="GO:0140359">
    <property type="term" value="F:ABC-type transporter activity"/>
    <property type="evidence" value="ECO:0007669"/>
    <property type="project" value="InterPro"/>
</dbReference>
<dbReference type="GO" id="GO:0005524">
    <property type="term" value="F:ATP binding"/>
    <property type="evidence" value="ECO:0007669"/>
    <property type="project" value="UniProtKB-KW"/>
</dbReference>
<dbReference type="PANTHER" id="PTHR24223:SF399">
    <property type="entry name" value="ABC TRANSPORTER ATNG"/>
    <property type="match status" value="1"/>
</dbReference>
<dbReference type="CDD" id="cd18579">
    <property type="entry name" value="ABC_6TM_ABCC_D1"/>
    <property type="match status" value="1"/>
</dbReference>
<dbReference type="InterPro" id="IPR044746">
    <property type="entry name" value="ABCC_6TM_D1"/>
</dbReference>
<dbReference type="CDD" id="cd18580">
    <property type="entry name" value="ABC_6TM_ABCC_D2"/>
    <property type="match status" value="1"/>
</dbReference>
<evidence type="ECO:0000256" key="7">
    <source>
        <dbReference type="ARBA" id="ARBA00022989"/>
    </source>
</evidence>
<dbReference type="FunFam" id="1.20.1560.10:FF:000066">
    <property type="entry name" value="ABC multidrug transporter (Eurofung)"/>
    <property type="match status" value="1"/>
</dbReference>
<feature type="transmembrane region" description="Helical" evidence="11">
    <location>
        <begin position="316"/>
        <end position="339"/>
    </location>
</feature>
<dbReference type="InterPro" id="IPR044726">
    <property type="entry name" value="ABCC_6TM_D2"/>
</dbReference>
<keyword evidence="14" id="KW-0378">Hydrolase</keyword>
<dbReference type="Pfam" id="PF24357">
    <property type="entry name" value="TMD0_ABC"/>
    <property type="match status" value="1"/>
</dbReference>
<evidence type="ECO:0000256" key="10">
    <source>
        <dbReference type="SAM" id="MobiDB-lite"/>
    </source>
</evidence>
<dbReference type="InterPro" id="IPR036640">
    <property type="entry name" value="ABC1_TM_sf"/>
</dbReference>
<feature type="transmembrane region" description="Helical" evidence="11">
    <location>
        <begin position="535"/>
        <end position="556"/>
    </location>
</feature>
<comment type="subcellular location">
    <subcellularLocation>
        <location evidence="1">Cell membrane</location>
        <topology evidence="1">Multi-pass membrane protein</topology>
    </subcellularLocation>
</comment>
<dbReference type="PROSITE" id="PS50929">
    <property type="entry name" value="ABC_TM1F"/>
    <property type="match status" value="2"/>
</dbReference>